<gene>
    <name evidence="2" type="ORF">SAMN04244572_04094</name>
</gene>
<dbReference type="Pfam" id="PF18765">
    <property type="entry name" value="Polbeta"/>
    <property type="match status" value="1"/>
</dbReference>
<dbReference type="EMBL" id="FNYQ01000108">
    <property type="protein sequence ID" value="SEJ46168.1"/>
    <property type="molecule type" value="Genomic_DNA"/>
</dbReference>
<name>A0A1H6YY70_9GAMM</name>
<accession>A0A1H6YY70</accession>
<dbReference type="InterPro" id="IPR041633">
    <property type="entry name" value="Polbeta"/>
</dbReference>
<protein>
    <submittedName>
        <fullName evidence="2">Nucleotidyltransferase domain-containing protein</fullName>
    </submittedName>
</protein>
<dbReference type="InterPro" id="IPR043519">
    <property type="entry name" value="NT_sf"/>
</dbReference>
<dbReference type="Proteomes" id="UP000199250">
    <property type="component" value="Unassembled WGS sequence"/>
</dbReference>
<dbReference type="Gene3D" id="3.30.460.10">
    <property type="entry name" value="Beta Polymerase, domain 2"/>
    <property type="match status" value="1"/>
</dbReference>
<keyword evidence="2" id="KW-0808">Transferase</keyword>
<feature type="domain" description="Polymerase beta nucleotidyltransferase" evidence="1">
    <location>
        <begin position="3"/>
        <end position="75"/>
    </location>
</feature>
<dbReference type="CDD" id="cd05403">
    <property type="entry name" value="NT_KNTase_like"/>
    <property type="match status" value="1"/>
</dbReference>
<sequence>MSILSLVIYGSRARNDHAPESDTDLFAITDDANYKMIVVGSTNIACYPRETALERAKSGELFFFHIVKEGTPIYDPGYEFDKLKNAFTPKNNYQKEIINATELGYALVDNTETIRNQALLNKRIAWCVRSILIAKTAELGSPIFSKKGLIKYANDHDITDLIDLKNSKAYSKSRYKMFYSFLSRHGSEHPKDMPKNFEDLITFFNEKKNEMGAKTVSMFLRDIVPEDYVAI</sequence>
<evidence type="ECO:0000259" key="1">
    <source>
        <dbReference type="Pfam" id="PF18765"/>
    </source>
</evidence>
<dbReference type="SUPFAM" id="SSF81301">
    <property type="entry name" value="Nucleotidyltransferase"/>
    <property type="match status" value="1"/>
</dbReference>
<dbReference type="RefSeq" id="WP_090734964.1">
    <property type="nucleotide sequence ID" value="NZ_FNYQ01000108.1"/>
</dbReference>
<dbReference type="GO" id="GO:0016740">
    <property type="term" value="F:transferase activity"/>
    <property type="evidence" value="ECO:0007669"/>
    <property type="project" value="UniProtKB-KW"/>
</dbReference>
<organism evidence="2 3">
    <name type="scientific">Azotobacter beijerinckii</name>
    <dbReference type="NCBI Taxonomy" id="170623"/>
    <lineage>
        <taxon>Bacteria</taxon>
        <taxon>Pseudomonadati</taxon>
        <taxon>Pseudomonadota</taxon>
        <taxon>Gammaproteobacteria</taxon>
        <taxon>Pseudomonadales</taxon>
        <taxon>Pseudomonadaceae</taxon>
        <taxon>Azotobacter</taxon>
    </lineage>
</organism>
<evidence type="ECO:0000313" key="2">
    <source>
        <dbReference type="EMBL" id="SEJ46168.1"/>
    </source>
</evidence>
<dbReference type="AlphaFoldDB" id="A0A1H6YY70"/>
<dbReference type="OrthoDB" id="8447086at2"/>
<reference evidence="2 3" key="1">
    <citation type="submission" date="2016-10" db="EMBL/GenBank/DDBJ databases">
        <authorList>
            <person name="de Groot N.N."/>
        </authorList>
    </citation>
    <scope>NUCLEOTIDE SEQUENCE [LARGE SCALE GENOMIC DNA]</scope>
    <source>
        <strain evidence="2 3">DSM 373</strain>
    </source>
</reference>
<evidence type="ECO:0000313" key="3">
    <source>
        <dbReference type="Proteomes" id="UP000199250"/>
    </source>
</evidence>
<proteinExistence type="predicted"/>